<comment type="similarity">
    <text evidence="14">Belongs to the metallo-beta-lactamase superfamily. RNA-metabolizing metallo-beta-lactamase-like family. CPSF2/YSH1 subfamily.</text>
</comment>
<dbReference type="PANTHER" id="PTHR45922">
    <property type="entry name" value="CLEAVAGE AND POLYADENYLATION SPECIFICITY FACTOR SUBUNIT 2"/>
    <property type="match status" value="1"/>
</dbReference>
<dbReference type="PANTHER" id="PTHR45922:SF1">
    <property type="entry name" value="CLEAVAGE AND POLYADENYLATION SPECIFICITY FACTOR SUBUNIT 2"/>
    <property type="match status" value="1"/>
</dbReference>
<dbReference type="GO" id="GO:0004819">
    <property type="term" value="F:glutamine-tRNA ligase activity"/>
    <property type="evidence" value="ECO:0007669"/>
    <property type="project" value="UniProtKB-EC"/>
</dbReference>
<dbReference type="EMBL" id="LUGG01000003">
    <property type="protein sequence ID" value="OBZ77172.1"/>
    <property type="molecule type" value="Genomic_DNA"/>
</dbReference>
<dbReference type="CDD" id="cd00807">
    <property type="entry name" value="GlnRS_core"/>
    <property type="match status" value="1"/>
</dbReference>
<dbReference type="PRINTS" id="PR00385">
    <property type="entry name" value="P450"/>
</dbReference>
<keyword evidence="8" id="KW-0648">Protein biosynthesis</keyword>
<dbReference type="GO" id="GO:0005506">
    <property type="term" value="F:iron ion binding"/>
    <property type="evidence" value="ECO:0007669"/>
    <property type="project" value="InterPro"/>
</dbReference>
<feature type="transmembrane region" description="Helical" evidence="16">
    <location>
        <begin position="12"/>
        <end position="39"/>
    </location>
</feature>
<keyword evidence="10" id="KW-0030">Aminoacyl-tRNA synthetase</keyword>
<dbReference type="Pfam" id="PF16661">
    <property type="entry name" value="Lactamase_B_6"/>
    <property type="match status" value="1"/>
</dbReference>
<dbReference type="InterPro" id="IPR042558">
    <property type="entry name" value="Gln-tRNA-synth_Ib_RNA-bd_N_1"/>
</dbReference>
<dbReference type="FunFam" id="2.40.240.10:FF:000007">
    <property type="entry name" value="Glutamine--tRNA ligase"/>
    <property type="match status" value="1"/>
</dbReference>
<dbReference type="GO" id="GO:0005524">
    <property type="term" value="F:ATP binding"/>
    <property type="evidence" value="ECO:0007669"/>
    <property type="project" value="UniProtKB-KW"/>
</dbReference>
<evidence type="ECO:0000256" key="1">
    <source>
        <dbReference type="ARBA" id="ARBA00004123"/>
    </source>
</evidence>
<dbReference type="InterPro" id="IPR007639">
    <property type="entry name" value="Gln-tRNA-synth_Ib_RNA-bd_N"/>
</dbReference>
<dbReference type="OrthoDB" id="10250478at2759"/>
<dbReference type="InterPro" id="IPR002401">
    <property type="entry name" value="Cyt_P450_E_grp-I"/>
</dbReference>
<dbReference type="InterPro" id="IPR036396">
    <property type="entry name" value="Cyt_P450_sf"/>
</dbReference>
<keyword evidence="5 13" id="KW-0479">Metal-binding</keyword>
<dbReference type="InterPro" id="IPR020056">
    <property type="entry name" value="Rbsml_bL25/Gln-tRNA_synth_N"/>
</dbReference>
<evidence type="ECO:0000256" key="4">
    <source>
        <dbReference type="ARBA" id="ARBA00022664"/>
    </source>
</evidence>
<dbReference type="SUPFAM" id="SSF52374">
    <property type="entry name" value="Nucleotidylyl transferase"/>
    <property type="match status" value="1"/>
</dbReference>
<dbReference type="STRING" id="5627.A0A1C7MJX5"/>
<dbReference type="InterPro" id="IPR004514">
    <property type="entry name" value="Gln-tRNA-synth"/>
</dbReference>
<dbReference type="InterPro" id="IPR020059">
    <property type="entry name" value="Glu/Gln-tRNA-synth_Ib_codon-bd"/>
</dbReference>
<comment type="caution">
    <text evidence="18">The sequence shown here is derived from an EMBL/GenBank/DDBJ whole genome shotgun (WGS) entry which is preliminary data.</text>
</comment>
<comment type="subcellular location">
    <subcellularLocation>
        <location evidence="1 14">Nucleus</location>
    </subcellularLocation>
</comment>
<dbReference type="FunFam" id="3.40.50.620:FF:000183">
    <property type="entry name" value="Glutaminyl-tRNA synthetase"/>
    <property type="match status" value="1"/>
</dbReference>
<dbReference type="CDD" id="cd11063">
    <property type="entry name" value="CYP52"/>
    <property type="match status" value="1"/>
</dbReference>
<evidence type="ECO:0000256" key="5">
    <source>
        <dbReference type="ARBA" id="ARBA00022723"/>
    </source>
</evidence>
<dbReference type="SUPFAM" id="SSF56281">
    <property type="entry name" value="Metallo-hydrolase/oxidoreductase"/>
    <property type="match status" value="1"/>
</dbReference>
<dbReference type="Pfam" id="PF13299">
    <property type="entry name" value="CPSF100_C"/>
    <property type="match status" value="1"/>
</dbReference>
<dbReference type="GO" id="GO:0016705">
    <property type="term" value="F:oxidoreductase activity, acting on paired donors, with incorporation or reduction of molecular oxygen"/>
    <property type="evidence" value="ECO:0007669"/>
    <property type="project" value="InterPro"/>
</dbReference>
<feature type="binding site" description="axial binding residue" evidence="13">
    <location>
        <position position="536"/>
    </location>
    <ligand>
        <name>heme</name>
        <dbReference type="ChEBI" id="CHEBI:30413"/>
    </ligand>
    <ligandPart>
        <name>Fe</name>
        <dbReference type="ChEBI" id="CHEBI:18248"/>
    </ligandPart>
</feature>
<dbReference type="GO" id="GO:0006398">
    <property type="term" value="P:mRNA 3'-end processing by stem-loop binding and cleavage"/>
    <property type="evidence" value="ECO:0007669"/>
    <property type="project" value="InterPro"/>
</dbReference>
<evidence type="ECO:0000256" key="16">
    <source>
        <dbReference type="SAM" id="Phobius"/>
    </source>
</evidence>
<comment type="catalytic activity">
    <reaction evidence="12">
        <text>tRNA(Gln) + L-glutamine + ATP = L-glutaminyl-tRNA(Gln) + AMP + diphosphate</text>
        <dbReference type="Rhea" id="RHEA:20121"/>
        <dbReference type="Rhea" id="RHEA-COMP:9662"/>
        <dbReference type="Rhea" id="RHEA-COMP:9681"/>
        <dbReference type="ChEBI" id="CHEBI:30616"/>
        <dbReference type="ChEBI" id="CHEBI:33019"/>
        <dbReference type="ChEBI" id="CHEBI:58359"/>
        <dbReference type="ChEBI" id="CHEBI:78442"/>
        <dbReference type="ChEBI" id="CHEBI:78521"/>
        <dbReference type="ChEBI" id="CHEBI:456215"/>
        <dbReference type="EC" id="6.1.1.18"/>
    </reaction>
</comment>
<dbReference type="SUPFAM" id="SSF50715">
    <property type="entry name" value="Ribosomal protein L25-like"/>
    <property type="match status" value="1"/>
</dbReference>
<dbReference type="InterPro" id="IPR035639">
    <property type="entry name" value="CPSF2_MBL"/>
</dbReference>
<feature type="domain" description="Beta-Casp" evidence="17">
    <location>
        <begin position="1821"/>
        <end position="1967"/>
    </location>
</feature>
<dbReference type="GO" id="GO:0005737">
    <property type="term" value="C:cytoplasm"/>
    <property type="evidence" value="ECO:0007669"/>
    <property type="project" value="InterPro"/>
</dbReference>
<dbReference type="InterPro" id="IPR011035">
    <property type="entry name" value="Ribosomal_bL25/Gln-tRNA_synth"/>
</dbReference>
<feature type="region of interest" description="Disordered" evidence="15">
    <location>
        <begin position="2076"/>
        <end position="2096"/>
    </location>
</feature>
<dbReference type="Pfam" id="PF04558">
    <property type="entry name" value="tRNA_synt_1c_R1"/>
    <property type="match status" value="1"/>
</dbReference>
<reference evidence="18 19" key="1">
    <citation type="submission" date="2016-03" db="EMBL/GenBank/DDBJ databases">
        <title>Whole genome sequencing of Grifola frondosa 9006-11.</title>
        <authorList>
            <person name="Min B."/>
            <person name="Park H."/>
            <person name="Kim J.-G."/>
            <person name="Cho H."/>
            <person name="Oh Y.-L."/>
            <person name="Kong W.-S."/>
            <person name="Choi I.-G."/>
        </authorList>
    </citation>
    <scope>NUCLEOTIDE SEQUENCE [LARGE SCALE GENOMIC DNA]</scope>
    <source>
        <strain evidence="18 19">9006-11</strain>
    </source>
</reference>
<evidence type="ECO:0000256" key="11">
    <source>
        <dbReference type="ARBA" id="ARBA00023242"/>
    </source>
</evidence>
<dbReference type="InterPro" id="IPR014729">
    <property type="entry name" value="Rossmann-like_a/b/a_fold"/>
</dbReference>
<dbReference type="Gene3D" id="1.10.8.1290">
    <property type="entry name" value="Glutaminyl-tRNA synthetase, non-specific RNA binding region part 1, domain 1"/>
    <property type="match status" value="1"/>
</dbReference>
<dbReference type="Gene3D" id="2.40.240.10">
    <property type="entry name" value="Ribosomal Protein L25, Chain P"/>
    <property type="match status" value="2"/>
</dbReference>
<dbReference type="Pfam" id="PF03950">
    <property type="entry name" value="tRNA-synt_1c_C"/>
    <property type="match status" value="1"/>
</dbReference>
<dbReference type="InterPro" id="IPR001279">
    <property type="entry name" value="Metallo-B-lactamas"/>
</dbReference>
<accession>A0A1C7MJX5</accession>
<keyword evidence="11 14" id="KW-0539">Nucleus</keyword>
<evidence type="ECO:0000256" key="7">
    <source>
        <dbReference type="ARBA" id="ARBA00022840"/>
    </source>
</evidence>
<dbReference type="Pfam" id="PF10996">
    <property type="entry name" value="Beta-Casp"/>
    <property type="match status" value="1"/>
</dbReference>
<keyword evidence="16" id="KW-1133">Transmembrane helix</keyword>
<proteinExistence type="inferred from homology"/>
<keyword evidence="19" id="KW-1185">Reference proteome</keyword>
<dbReference type="Gene3D" id="3.40.50.620">
    <property type="entry name" value="HUPs"/>
    <property type="match status" value="1"/>
</dbReference>
<feature type="transmembrane region" description="Helical" evidence="16">
    <location>
        <begin position="45"/>
        <end position="64"/>
    </location>
</feature>
<dbReference type="InterPro" id="IPR027075">
    <property type="entry name" value="CPSF2"/>
</dbReference>
<evidence type="ECO:0000313" key="18">
    <source>
        <dbReference type="EMBL" id="OBZ77172.1"/>
    </source>
</evidence>
<protein>
    <recommendedName>
        <fullName evidence="14">Cleavage and polyadenylation specificity factor subunit 2</fullName>
    </recommendedName>
    <alternativeName>
        <fullName evidence="14">Cleavage and polyadenylation specificity factor 100 kDa subunit</fullName>
    </alternativeName>
</protein>
<evidence type="ECO:0000256" key="3">
    <source>
        <dbReference type="ARBA" id="ARBA00022598"/>
    </source>
</evidence>
<dbReference type="Gene3D" id="1.10.630.10">
    <property type="entry name" value="Cytochrome P450"/>
    <property type="match status" value="1"/>
</dbReference>
<dbReference type="PROSITE" id="PS00086">
    <property type="entry name" value="CYTOCHROME_P450"/>
    <property type="match status" value="1"/>
</dbReference>
<comment type="cofactor">
    <cofactor evidence="13">
        <name>heme</name>
        <dbReference type="ChEBI" id="CHEBI:30413"/>
    </cofactor>
</comment>
<feature type="region of interest" description="Disordered" evidence="15">
    <location>
        <begin position="2040"/>
        <end position="2062"/>
    </location>
</feature>
<dbReference type="Pfam" id="PF00067">
    <property type="entry name" value="p450"/>
    <property type="match status" value="1"/>
</dbReference>
<evidence type="ECO:0000256" key="6">
    <source>
        <dbReference type="ARBA" id="ARBA00022741"/>
    </source>
</evidence>
<evidence type="ECO:0000256" key="9">
    <source>
        <dbReference type="ARBA" id="ARBA00023004"/>
    </source>
</evidence>
<evidence type="ECO:0000256" key="8">
    <source>
        <dbReference type="ARBA" id="ARBA00022917"/>
    </source>
</evidence>
<feature type="region of interest" description="Disordered" evidence="15">
    <location>
        <begin position="2181"/>
        <end position="2208"/>
    </location>
</feature>
<dbReference type="Proteomes" id="UP000092993">
    <property type="component" value="Unassembled WGS sequence"/>
</dbReference>
<keyword evidence="16" id="KW-0812">Transmembrane</keyword>
<feature type="region of interest" description="Disordered" evidence="15">
    <location>
        <begin position="1394"/>
        <end position="1418"/>
    </location>
</feature>
<dbReference type="GO" id="GO:0003723">
    <property type="term" value="F:RNA binding"/>
    <property type="evidence" value="ECO:0007669"/>
    <property type="project" value="UniProtKB-KW"/>
</dbReference>
<evidence type="ECO:0000256" key="12">
    <source>
        <dbReference type="ARBA" id="ARBA00048270"/>
    </source>
</evidence>
<keyword evidence="13" id="KW-0349">Heme</keyword>
<feature type="compositionally biased region" description="Basic and acidic residues" evidence="15">
    <location>
        <begin position="2184"/>
        <end position="2206"/>
    </location>
</feature>
<evidence type="ECO:0000256" key="14">
    <source>
        <dbReference type="RuleBase" id="RU365006"/>
    </source>
</evidence>
<evidence type="ECO:0000256" key="10">
    <source>
        <dbReference type="ARBA" id="ARBA00023146"/>
    </source>
</evidence>
<dbReference type="GO" id="GO:0020037">
    <property type="term" value="F:heme binding"/>
    <property type="evidence" value="ECO:0007669"/>
    <property type="project" value="InterPro"/>
</dbReference>
<keyword evidence="9 13" id="KW-0408">Iron</keyword>
<dbReference type="Pfam" id="PF00749">
    <property type="entry name" value="tRNA-synt_1c"/>
    <property type="match status" value="1"/>
</dbReference>
<organism evidence="18 19">
    <name type="scientific">Grifola frondosa</name>
    <name type="common">Maitake</name>
    <name type="synonym">Polyporus frondosus</name>
    <dbReference type="NCBI Taxonomy" id="5627"/>
    <lineage>
        <taxon>Eukaryota</taxon>
        <taxon>Fungi</taxon>
        <taxon>Dikarya</taxon>
        <taxon>Basidiomycota</taxon>
        <taxon>Agaricomycotina</taxon>
        <taxon>Agaricomycetes</taxon>
        <taxon>Polyporales</taxon>
        <taxon>Grifolaceae</taxon>
        <taxon>Grifola</taxon>
    </lineage>
</organism>
<dbReference type="GO" id="GO:0005847">
    <property type="term" value="C:mRNA cleavage and polyadenylation specificity factor complex"/>
    <property type="evidence" value="ECO:0007669"/>
    <property type="project" value="InterPro"/>
</dbReference>
<evidence type="ECO:0000256" key="2">
    <source>
        <dbReference type="ARBA" id="ARBA00005594"/>
    </source>
</evidence>
<dbReference type="GO" id="GO:0004497">
    <property type="term" value="F:monooxygenase activity"/>
    <property type="evidence" value="ECO:0007669"/>
    <property type="project" value="InterPro"/>
</dbReference>
<dbReference type="Gene3D" id="3.60.15.10">
    <property type="entry name" value="Ribonuclease Z/Hydroxyacylglutathione hydrolase-like"/>
    <property type="match status" value="1"/>
</dbReference>
<dbReference type="NCBIfam" id="TIGR00440">
    <property type="entry name" value="glnS"/>
    <property type="match status" value="1"/>
</dbReference>
<dbReference type="InterPro" id="IPR025069">
    <property type="entry name" value="Cpsf2_C"/>
</dbReference>
<comment type="similarity">
    <text evidence="2">Belongs to the class-I aminoacyl-tRNA synthetase family.</text>
</comment>
<dbReference type="CDD" id="cd16293">
    <property type="entry name" value="CPSF2-like_MBL-fold"/>
    <property type="match status" value="1"/>
</dbReference>
<feature type="region of interest" description="Disordered" evidence="15">
    <location>
        <begin position="1868"/>
        <end position="1889"/>
    </location>
</feature>
<dbReference type="GO" id="GO:0006425">
    <property type="term" value="P:glutaminyl-tRNA aminoacylation"/>
    <property type="evidence" value="ECO:0007669"/>
    <property type="project" value="InterPro"/>
</dbReference>
<evidence type="ECO:0000259" key="17">
    <source>
        <dbReference type="SMART" id="SM01027"/>
    </source>
</evidence>
<dbReference type="InterPro" id="IPR017972">
    <property type="entry name" value="Cyt_P450_CS"/>
</dbReference>
<dbReference type="InterPro" id="IPR036866">
    <property type="entry name" value="RibonucZ/Hydroxyglut_hydro"/>
</dbReference>
<feature type="region of interest" description="Disordered" evidence="15">
    <location>
        <begin position="1612"/>
        <end position="1656"/>
    </location>
</feature>
<dbReference type="InterPro" id="IPR020058">
    <property type="entry name" value="Glu/Gln-tRNA-synth_Ib_cat-dom"/>
</dbReference>
<dbReference type="SMART" id="SM01027">
    <property type="entry name" value="Beta-Casp"/>
    <property type="match status" value="1"/>
</dbReference>
<gene>
    <name evidence="18" type="primary">qrs1</name>
    <name evidence="18" type="ORF">A0H81_03734</name>
</gene>
<keyword evidence="7" id="KW-0067">ATP-binding</keyword>
<evidence type="ECO:0000256" key="13">
    <source>
        <dbReference type="PIRSR" id="PIRSR602401-1"/>
    </source>
</evidence>
<name>A0A1C7MJX5_GRIFR</name>
<keyword evidence="6" id="KW-0547">Nucleotide-binding</keyword>
<dbReference type="SUPFAM" id="SSF48264">
    <property type="entry name" value="Cytochrome P450"/>
    <property type="match status" value="1"/>
</dbReference>
<keyword evidence="3 18" id="KW-0436">Ligase</keyword>
<dbReference type="PRINTS" id="PR00463">
    <property type="entry name" value="EP450I"/>
</dbReference>
<evidence type="ECO:0000256" key="15">
    <source>
        <dbReference type="SAM" id="MobiDB-lite"/>
    </source>
</evidence>
<dbReference type="InterPro" id="IPR001128">
    <property type="entry name" value="Cyt_P450"/>
</dbReference>
<keyword evidence="14" id="KW-0694">RNA-binding</keyword>
<feature type="compositionally biased region" description="Low complexity" evidence="15">
    <location>
        <begin position="1641"/>
        <end position="1654"/>
    </location>
</feature>
<keyword evidence="4 14" id="KW-0507">mRNA processing</keyword>
<evidence type="ECO:0000313" key="19">
    <source>
        <dbReference type="Proteomes" id="UP000092993"/>
    </source>
</evidence>
<dbReference type="InterPro" id="IPR022712">
    <property type="entry name" value="Beta_Casp"/>
</dbReference>
<sequence>MYVRSIPPGIHFLGYGLLNVVVPPIIVILSARILCLYGINLPAWFWFVAVSASNPFVITVRIWLKYWTQYRRAAVLDAVLPSRLDGNWIGNLDVLKEIMRVIKSGYPSDMFDRGFNDHGSIFQYNIFWDTGYATCDPDIVKTILATDFANYEKGSILVISSSLQCGNIPFTGELFNSYMHSLFGTGVFNSDGDMWKFHRSMTRPFFSRERISHFELFDRHAELAISKMKERLHSGIAINFQDLISRFTLDSATEFLCGFCVHSLDSPLPYPHNISTYSCINQPVTAAEKFAHAFASAQVIVSERPRVGWTWPVRELFRDKTDEHMAVIDGVLEPILKDALRKKQERTAEGESMDKRDSDNDETLLDHLVRLTSDASILHDETLNILLAGRDTTAAALTFAVYLLCLHPMVLKRLREEILHYVGPSRRPTYDDIRGLKYLRAVLNETLRLYPPVPFNIRCSIHESTLPNPDPHGKPIYIPAKTGITYSVLSMHRSPKYWGPDAEEFDPDRFLDDRVSKYLVPNPFIFLPFNAGPRICLGQQFAYNEMSFFLIRLLQSFSTMSLDLSAQPLDSRPPAEWKTATGRKAMEQIFPKVHLTLYSLGGLWVKMGETEVLIYSMAPKAESPETTKLIELFKSIGLSQSKAAEAAKSSKSAATLREIITSNGLVEKKIEEKQAVLFASLAVQSVRLGEEQRAYAVGAILDGRLKGTDQVAASTKYLEAHPIPVNDIDFDKQCGVGFCITPEELLARVTEYVNSSAVSGWVNLGAAIGSLKSMPELRWANPLELKSAVETAFANRFGAKEVVKGKAKVCSTFCSQFISEQLIKSQEPKKEAVLKSSSTAEPAVSSTASSSRSVFSEGFLGHLHKPGENPQIHPHLREAHLAATKGLVYTRFPPEPNGFLHIGHSKAIFVNFGYAAYHGGKCYLRFDDTNPEAEEGRYFESILETIRWLGFEPWRITYSSDYFDKLYELAVELIKRNKGYVCHCTAEEIYANRGGDERGPRKACSHRTRPISESLAEFEKMKNGEYKPGQAILRMKQDLESGNTMMWDLVAYRVLNASHHRTHDKWKIYPTYDFTHCLCDSFENISHSLCTVEFIASRESYEWLCDALEVYKPRQSEYGRLNVTGTIMSKRKILQLVRDKHVRDWDDPRLYTLIALRRRGVPPGAILSFVSSLGVSTAASNIQATRFEQAVRQYLEGSAPRLLMVLSPLKVTIENLPEDYLFWLEKPLHPKVPELGTAKVPFTRTIYIDADDFRLEDSKDYFRLAPGKTVGLFQAPFPITCVSHKVNPTTGEVTELVCRAENESAPKKPKAFIQWVAEHAPSGSPVIVDETRVFHQLFKSDNPSAAVPDFIADLSPNSLEVVKNAMAEIGFWSLAKRTYVDARKESKARTERALKANAESAGPATIGVPSHENDDTPKATSAQLIGKECVRFQGLRVAYFAVDKDSRLACLDEPDDATPARRDGDYLVLNRIGLVILDPTTCPHKSSYSTAMITFTPLSGAARSSSTVPLAYLLQVDDVRILLDCGSPDWCPEASGAAEEDEAHQAPPWEKYCQALKECAPAVDLVLLSHGDLAHSGLYPYAYAHWNLTAPAYTTLPVQAMARIAVTEDVESIREEQEVDSDNSIGSQEADGHSPSHSLVTASPTSTPDPTPRSLKGNYVATVQEVHDAFDSVNVLRYSQPCHLQGAISCLFISHKPLISSSHNPGKCQGLTIIPFNAGHTLGGTIWKIRSPTAGTILYAVDMNHMRERHLDGTVLVRQASAGGGVFESLARPDLLITDAERANVTTARRKDRDAALLDCVSATLTSRNSLLLPCDSSTRVLELLVLLDQHWNYSRLKYPICLLSRTGREMLTFVRSMMEWLGGTVSKEDVGEDGTGGGREKRRRDDDGDEDALGAFALRFRHLEFFPNPQALLHTYSTKDPKLILAVPATLSHGPSRALFSEFAEIPDNVVLLTGRSEQGTLGRILFDKWNDSQREEAKWDRGKIGSNVMMDGVLNLKMNAKIPLQGAELEAFLQKERVAQEKEAAQKAALARNQLMLEADEDESDSDSDDNSDSDEENEVELALEGDAIDVADGLSGIASDPQSNGRKRKRGKDSALEVSDWGVGLDADEGLTRATLSFDIYLKGNVARTTSFFKSADGHTQRFRMFPYVEKKRRVDDYGETVDVGMWLRRGKVLEEDAESEEMKEIKRRKVEDEQKKAPREPPSKFVTSEVQVQLACRLLFVDLEGLNDGRAVKTIVPQVNPRKMIIVHAPSNATDVLLESCSNIRAMTKDIYAPAQGETVQIGQHTNSFSISLSDELLASVKMSRFEDNEVGYVTGRISSLATSTIPVLEPVSSAVVLPDVTSRKSLRGRMLGSRPTRTLPQSTMIGELKLTALKARLAAVGVQAELIGEGVLICGAAAKKGVSSDSLEDSVAVKKTARGRVELEGSVSDVYYTVRREIYSLHALVAA</sequence>
<keyword evidence="16" id="KW-0472">Membrane</keyword>